<evidence type="ECO:0000313" key="1">
    <source>
        <dbReference type="EMBL" id="RKH48147.1"/>
    </source>
</evidence>
<gene>
    <name evidence="1" type="ORF">D7X12_00770</name>
</gene>
<proteinExistence type="predicted"/>
<reference evidence="2" key="1">
    <citation type="submission" date="2018-09" db="EMBL/GenBank/DDBJ databases">
        <authorList>
            <person name="Livingstone P.G."/>
            <person name="Whitworth D.E."/>
        </authorList>
    </citation>
    <scope>NUCLEOTIDE SEQUENCE [LARGE SCALE GENOMIC DNA]</scope>
    <source>
        <strain evidence="2">CA040B</strain>
    </source>
</reference>
<dbReference type="EMBL" id="RAWG01000003">
    <property type="protein sequence ID" value="RKH48147.1"/>
    <property type="molecule type" value="Genomic_DNA"/>
</dbReference>
<evidence type="ECO:0000313" key="2">
    <source>
        <dbReference type="Proteomes" id="UP000273405"/>
    </source>
</evidence>
<dbReference type="Proteomes" id="UP000273405">
    <property type="component" value="Unassembled WGS sequence"/>
</dbReference>
<sequence>MEPVQVSDPGIRESQEGDVKSLIIDCDEEGRCPTGYYCDAQWLCRRGGASASGTVSASPTDVWINTNATSIGSTQICWQVYQATVGEVWVSVDGQPELLFTQAQSGCEFAWWIQVGHHYDFRLYANTTHSQLLSTVTVTGYGYQGLR</sequence>
<protein>
    <submittedName>
        <fullName evidence="1">Uncharacterized protein</fullName>
    </submittedName>
</protein>
<accession>A0A3A8NUU0</accession>
<organism evidence="1 2">
    <name type="scientific">Corallococcus sicarius</name>
    <dbReference type="NCBI Taxonomy" id="2316726"/>
    <lineage>
        <taxon>Bacteria</taxon>
        <taxon>Pseudomonadati</taxon>
        <taxon>Myxococcota</taxon>
        <taxon>Myxococcia</taxon>
        <taxon>Myxococcales</taxon>
        <taxon>Cystobacterineae</taxon>
        <taxon>Myxococcaceae</taxon>
        <taxon>Corallococcus</taxon>
    </lineage>
</organism>
<comment type="caution">
    <text evidence="1">The sequence shown here is derived from an EMBL/GenBank/DDBJ whole genome shotgun (WGS) entry which is preliminary data.</text>
</comment>
<keyword evidence="2" id="KW-1185">Reference proteome</keyword>
<dbReference type="AlphaFoldDB" id="A0A3A8NUU0"/>
<name>A0A3A8NUU0_9BACT</name>